<evidence type="ECO:0000259" key="6">
    <source>
        <dbReference type="PROSITE" id="PS50110"/>
    </source>
</evidence>
<dbReference type="SMART" id="SM00448">
    <property type="entry name" value="REC"/>
    <property type="match status" value="1"/>
</dbReference>
<evidence type="ECO:0000313" key="8">
    <source>
        <dbReference type="Proteomes" id="UP001596408"/>
    </source>
</evidence>
<evidence type="ECO:0000256" key="1">
    <source>
        <dbReference type="ARBA" id="ARBA00022679"/>
    </source>
</evidence>
<dbReference type="InterPro" id="IPR011006">
    <property type="entry name" value="CheY-like_superfamily"/>
</dbReference>
<dbReference type="Gene3D" id="3.40.50.2300">
    <property type="match status" value="1"/>
</dbReference>
<dbReference type="CDD" id="cd00156">
    <property type="entry name" value="REC"/>
    <property type="match status" value="1"/>
</dbReference>
<evidence type="ECO:0000313" key="7">
    <source>
        <dbReference type="EMBL" id="MFC6827024.1"/>
    </source>
</evidence>
<dbReference type="Pfam" id="PF00072">
    <property type="entry name" value="Response_reg"/>
    <property type="match status" value="1"/>
</dbReference>
<proteinExistence type="predicted"/>
<evidence type="ECO:0000256" key="4">
    <source>
        <dbReference type="ARBA" id="ARBA00023163"/>
    </source>
</evidence>
<dbReference type="InterPro" id="IPR003018">
    <property type="entry name" value="GAF"/>
</dbReference>
<keyword evidence="1" id="KW-0808">Transferase</keyword>
<dbReference type="EMBL" id="JBHSXH010000015">
    <property type="protein sequence ID" value="MFC6827024.1"/>
    <property type="molecule type" value="Genomic_DNA"/>
</dbReference>
<dbReference type="PROSITE" id="PS50110">
    <property type="entry name" value="RESPONSE_REGULATORY"/>
    <property type="match status" value="1"/>
</dbReference>
<dbReference type="InterPro" id="IPR001789">
    <property type="entry name" value="Sig_transdc_resp-reg_receiver"/>
</dbReference>
<dbReference type="GO" id="GO:0016301">
    <property type="term" value="F:kinase activity"/>
    <property type="evidence" value="ECO:0007669"/>
    <property type="project" value="UniProtKB-KW"/>
</dbReference>
<dbReference type="SMART" id="SM00065">
    <property type="entry name" value="GAF"/>
    <property type="match status" value="1"/>
</dbReference>
<dbReference type="RefSeq" id="WP_379699338.1">
    <property type="nucleotide sequence ID" value="NZ_JBHSXH010000015.1"/>
</dbReference>
<gene>
    <name evidence="7" type="ORF">ACFQEV_18775</name>
</gene>
<feature type="modified residue" description="4-aspartylphosphate" evidence="5">
    <location>
        <position position="88"/>
    </location>
</feature>
<dbReference type="PANTHER" id="PTHR34236:SF1">
    <property type="entry name" value="DIMETHYL SULFOXIDE REDUCTASE TRANSCRIPTIONAL ACTIVATOR"/>
    <property type="match status" value="1"/>
</dbReference>
<comment type="caution">
    <text evidence="7">The sequence shown here is derived from an EMBL/GenBank/DDBJ whole genome shotgun (WGS) entry which is preliminary data.</text>
</comment>
<dbReference type="InterPro" id="IPR007050">
    <property type="entry name" value="HTH_bacterioopsin"/>
</dbReference>
<dbReference type="Pfam" id="PF04967">
    <property type="entry name" value="HTH_10"/>
    <property type="match status" value="1"/>
</dbReference>
<keyword evidence="3" id="KW-0805">Transcription regulation</keyword>
<keyword evidence="4" id="KW-0804">Transcription</keyword>
<keyword evidence="8" id="KW-1185">Reference proteome</keyword>
<dbReference type="Pfam" id="PF13185">
    <property type="entry name" value="GAF_2"/>
    <property type="match status" value="1"/>
</dbReference>
<keyword evidence="2" id="KW-0418">Kinase</keyword>
<name>A0ABD5U3Q8_9EURY</name>
<dbReference type="SUPFAM" id="SSF55781">
    <property type="entry name" value="GAF domain-like"/>
    <property type="match status" value="1"/>
</dbReference>
<dbReference type="InterPro" id="IPR036388">
    <property type="entry name" value="WH-like_DNA-bd_sf"/>
</dbReference>
<dbReference type="Proteomes" id="UP001596408">
    <property type="component" value="Unassembled WGS sequence"/>
</dbReference>
<evidence type="ECO:0000256" key="5">
    <source>
        <dbReference type="PROSITE-ProRule" id="PRU00169"/>
    </source>
</evidence>
<protein>
    <submittedName>
        <fullName evidence="7">Bacterio-opsin activator domain-containing protein</fullName>
    </submittedName>
</protein>
<dbReference type="Pfam" id="PF15915">
    <property type="entry name" value="BAT"/>
    <property type="match status" value="1"/>
</dbReference>
<dbReference type="PANTHER" id="PTHR34236">
    <property type="entry name" value="DIMETHYL SULFOXIDE REDUCTASE TRANSCRIPTIONAL ACTIVATOR"/>
    <property type="match status" value="1"/>
</dbReference>
<sequence length="560" mass="61930">MTDETTLTILLIEDNPGDARYIREILREATELSERTADADTGTGGSVGAEQITRERVERVEPTVIRESRLEPGVERLRSDHPDVVLLDLDLPDSTGLDTLSTMLDQAEETPVVVLTGLRDRQTGMEALRRGADEYLVKDEINADILTRSIFHTMERNEQERQLRQQREQLAALNQLNSVVQDITAAVLRQSSREEIERLVCERLAETESYLFAWVGGVERGNPEVNVRAEAGTDGYLDEIDVTYDDSDTGKGPAGKAIQTKEVQVANDIPDNPDFEPWQEHAEKYGIQSSAAIPVVHEGILYGVLNVYSARPDAFGGEEREVIGTLGNIVGHAIAAIERKEALISDNVVEIEFEIRNIFDSLGGGSGAGTITLDRTIRVDEDHFLTYGSADEEGRETLQKVVEALPSWDSVSEVGERDGMTRFSVRLTDPPVVTLVASQGGRVREAKIEDGDYRVVVHLPQSADVRRVVDGVQEAYPDARVIAQRHTTRAEHSDGAANPLDHLTERQRSVLESAFYGGFFEWPRESSGKEIAETLGISAPTFTQHMRAAEQKIMSSLLGE</sequence>
<feature type="domain" description="Response regulatory" evidence="6">
    <location>
        <begin position="8"/>
        <end position="153"/>
    </location>
</feature>
<dbReference type="Gene3D" id="3.30.450.40">
    <property type="match status" value="1"/>
</dbReference>
<dbReference type="AlphaFoldDB" id="A0ABD5U3Q8"/>
<evidence type="ECO:0000256" key="3">
    <source>
        <dbReference type="ARBA" id="ARBA00023015"/>
    </source>
</evidence>
<dbReference type="SUPFAM" id="SSF52172">
    <property type="entry name" value="CheY-like"/>
    <property type="match status" value="1"/>
</dbReference>
<organism evidence="7 8">
    <name type="scientific">Halopelagius fulvigenes</name>
    <dbReference type="NCBI Taxonomy" id="1198324"/>
    <lineage>
        <taxon>Archaea</taxon>
        <taxon>Methanobacteriati</taxon>
        <taxon>Methanobacteriota</taxon>
        <taxon>Stenosarchaea group</taxon>
        <taxon>Halobacteria</taxon>
        <taxon>Halobacteriales</taxon>
        <taxon>Haloferacaceae</taxon>
    </lineage>
</organism>
<dbReference type="InterPro" id="IPR031803">
    <property type="entry name" value="BAT_GAF/HTH-assoc"/>
</dbReference>
<dbReference type="InterPro" id="IPR013324">
    <property type="entry name" value="RNA_pol_sigma_r3/r4-like"/>
</dbReference>
<accession>A0ABD5U3Q8</accession>
<evidence type="ECO:0000256" key="2">
    <source>
        <dbReference type="ARBA" id="ARBA00022777"/>
    </source>
</evidence>
<dbReference type="Gene3D" id="1.10.10.10">
    <property type="entry name" value="Winged helix-like DNA-binding domain superfamily/Winged helix DNA-binding domain"/>
    <property type="match status" value="1"/>
</dbReference>
<dbReference type="SUPFAM" id="SSF88659">
    <property type="entry name" value="Sigma3 and sigma4 domains of RNA polymerase sigma factors"/>
    <property type="match status" value="1"/>
</dbReference>
<keyword evidence="5" id="KW-0597">Phosphoprotein</keyword>
<dbReference type="InterPro" id="IPR029016">
    <property type="entry name" value="GAF-like_dom_sf"/>
</dbReference>
<reference evidence="7 8" key="1">
    <citation type="journal article" date="2019" name="Int. J. Syst. Evol. Microbiol.">
        <title>The Global Catalogue of Microorganisms (GCM) 10K type strain sequencing project: providing services to taxonomists for standard genome sequencing and annotation.</title>
        <authorList>
            <consortium name="The Broad Institute Genomics Platform"/>
            <consortium name="The Broad Institute Genome Sequencing Center for Infectious Disease"/>
            <person name="Wu L."/>
            <person name="Ma J."/>
        </authorList>
    </citation>
    <scope>NUCLEOTIDE SEQUENCE [LARGE SCALE GENOMIC DNA]</scope>
    <source>
        <strain evidence="7 8">YIM 94188</strain>
    </source>
</reference>